<evidence type="ECO:0000259" key="7">
    <source>
        <dbReference type="PROSITE" id="PS51194"/>
    </source>
</evidence>
<keyword evidence="3 8" id="KW-0347">Helicase</keyword>
<dbReference type="PANTHER" id="PTHR10799">
    <property type="entry name" value="SNF2/RAD54 HELICASE FAMILY"/>
    <property type="match status" value="1"/>
</dbReference>
<evidence type="ECO:0000313" key="9">
    <source>
        <dbReference type="Proteomes" id="UP000595636"/>
    </source>
</evidence>
<keyword evidence="1" id="KW-0547">Nucleotide-binding</keyword>
<organism evidence="8 9">
    <name type="scientific">Streptomyces liliifuscus</name>
    <dbReference type="NCBI Taxonomy" id="2797636"/>
    <lineage>
        <taxon>Bacteria</taxon>
        <taxon>Bacillati</taxon>
        <taxon>Actinomycetota</taxon>
        <taxon>Actinomycetes</taxon>
        <taxon>Kitasatosporales</taxon>
        <taxon>Streptomycetaceae</taxon>
        <taxon>Streptomyces</taxon>
    </lineage>
</organism>
<dbReference type="InterPro" id="IPR038718">
    <property type="entry name" value="SNF2-like_sf"/>
</dbReference>
<dbReference type="InterPro" id="IPR027417">
    <property type="entry name" value="P-loop_NTPase"/>
</dbReference>
<feature type="compositionally biased region" description="Polar residues" evidence="5">
    <location>
        <begin position="1"/>
        <end position="17"/>
    </location>
</feature>
<dbReference type="InterPro" id="IPR057342">
    <property type="entry name" value="DEXDc_RapA"/>
</dbReference>
<dbReference type="InterPro" id="IPR000330">
    <property type="entry name" value="SNF2_N"/>
</dbReference>
<dbReference type="InterPro" id="IPR049730">
    <property type="entry name" value="SNF2/RAD54-like_C"/>
</dbReference>
<evidence type="ECO:0000256" key="2">
    <source>
        <dbReference type="ARBA" id="ARBA00022801"/>
    </source>
</evidence>
<evidence type="ECO:0000256" key="1">
    <source>
        <dbReference type="ARBA" id="ARBA00022741"/>
    </source>
</evidence>
<name>A0A7T7KZH3_9ACTN</name>
<dbReference type="InterPro" id="IPR001650">
    <property type="entry name" value="Helicase_C-like"/>
</dbReference>
<keyword evidence="2" id="KW-0378">Hydrolase</keyword>
<evidence type="ECO:0000313" key="8">
    <source>
        <dbReference type="EMBL" id="QQM43671.1"/>
    </source>
</evidence>
<dbReference type="SMART" id="SM00487">
    <property type="entry name" value="DEXDc"/>
    <property type="match status" value="1"/>
</dbReference>
<dbReference type="Proteomes" id="UP000595636">
    <property type="component" value="Chromosome"/>
</dbReference>
<evidence type="ECO:0000256" key="4">
    <source>
        <dbReference type="ARBA" id="ARBA00022840"/>
    </source>
</evidence>
<dbReference type="SMART" id="SM00490">
    <property type="entry name" value="HELICc"/>
    <property type="match status" value="1"/>
</dbReference>
<sequence length="1076" mass="119574">MATTTESPQGAQPSTAATAGLPPVPEPGQVVNVRGSTWAVADVRRQGLPRSPADEGVAGLSHVVSLQSLEEDRLGQELSVVWELEVGHTVAPDQGLPESVRPEAFDDPNTLAAFVDAVRWGAVTSADADSFQAPFRSGANVEAYQLVPLSRALKSSRTNLLLADDVGLGKTIEAGLVVQELLLRHRARSVIIVCPPSLSLKWQDEMREKFGLDFVIVNSELMAKVRRSHGLNANPFRLFPRVIVSMAWLPSLRAQRLLRDVLADMRDSSTARRYAFDVLVVDEAHHVAPASPTTAPGQRGYAVDSKRTIATTKLAEACEHRLFLSATPHNGYSESFTALLEMIDGRRFTRGASIDEKALREVGVRRLKSELPEKGFKARKLESLIFEPTEEEQRQFERLELLLAESARANGKGAGAGGDIVSMLLKKRFLSSPWSFARTLELYEGAEGGDRQLQMDDEDQYFTEVMGSGQSDDEEGEAEHPEFTALRQTKGSDPLVTSTQSEIDSLIEWGRGYEHKADSRLEALLAFLNAVCRPDGTHWTNERVVVFTEYAATLDWIAGVLRQRGYNDVLEIIQGSTPAEEREKIRARFTESPDRHKVRVLLATDSAGEGIDLQTHCHRLVNFDIPFNPSRLEQRIGRIDRYGQTEDPKIFHFKPVDSSTRYAADMRFMGIIATKVGTATQDLGKVNQVIDAEIQEHFSPTRSSRKARPSAPDADSEVINRVLAGGMELNRQLTKMADTYEDSKVGMHLTPANARRVVDTALALTSQPPLIEIGDDRTEAQVFELPTLGRTWQPALRGLDTRLEPGVLRPVTFDDRAAQNRTDLVHIHLGHALMQRSTRTLRSALFSAESPVNRVTAVVTPDLPESCVAAVSRLVLVGRGGLRLHEEVFLTGIRLQGRALAEAKVEQVLDETLDSAELHLADDTVRSRLADQWNSSDARLRDRLLNAMDRKSAARQEKVTEALIQRRDADITRAHEIFDAFRINLRESRDRLEQEIRTEEELLFTDDQQKQRRRDLHHMNERLDSLDEEEAREVAMILERYTDIRPYVSAAAVVFALTPEDAASGDGAATNGTVEA</sequence>
<gene>
    <name evidence="8" type="ORF">JEQ17_32670</name>
</gene>
<dbReference type="KEGG" id="slf:JEQ17_32670"/>
<dbReference type="Pfam" id="PF00271">
    <property type="entry name" value="Helicase_C"/>
    <property type="match status" value="1"/>
</dbReference>
<dbReference type="PROSITE" id="PS51192">
    <property type="entry name" value="HELICASE_ATP_BIND_1"/>
    <property type="match status" value="1"/>
</dbReference>
<dbReference type="SUPFAM" id="SSF52540">
    <property type="entry name" value="P-loop containing nucleoside triphosphate hydrolases"/>
    <property type="match status" value="2"/>
</dbReference>
<proteinExistence type="predicted"/>
<feature type="domain" description="Helicase C-terminal" evidence="7">
    <location>
        <begin position="520"/>
        <end position="698"/>
    </location>
</feature>
<evidence type="ECO:0000256" key="3">
    <source>
        <dbReference type="ARBA" id="ARBA00022806"/>
    </source>
</evidence>
<dbReference type="NCBIfam" id="NF038317">
    <property type="entry name" value="DISARM_DrmD"/>
    <property type="match status" value="1"/>
</dbReference>
<feature type="domain" description="Helicase ATP-binding" evidence="6">
    <location>
        <begin position="151"/>
        <end position="346"/>
    </location>
</feature>
<dbReference type="PROSITE" id="PS51194">
    <property type="entry name" value="HELICASE_CTER"/>
    <property type="match status" value="1"/>
</dbReference>
<evidence type="ECO:0000256" key="5">
    <source>
        <dbReference type="SAM" id="MobiDB-lite"/>
    </source>
</evidence>
<keyword evidence="9" id="KW-1185">Reference proteome</keyword>
<dbReference type="GO" id="GO:0016787">
    <property type="term" value="F:hydrolase activity"/>
    <property type="evidence" value="ECO:0007669"/>
    <property type="project" value="UniProtKB-KW"/>
</dbReference>
<dbReference type="Gene3D" id="3.40.50.10810">
    <property type="entry name" value="Tandem AAA-ATPase domain"/>
    <property type="match status" value="1"/>
</dbReference>
<accession>A0A7T7KZH3</accession>
<dbReference type="Gene3D" id="3.40.50.300">
    <property type="entry name" value="P-loop containing nucleotide triphosphate hydrolases"/>
    <property type="match status" value="1"/>
</dbReference>
<keyword evidence="4" id="KW-0067">ATP-binding</keyword>
<dbReference type="CDD" id="cd18793">
    <property type="entry name" value="SF2_C_SNF"/>
    <property type="match status" value="1"/>
</dbReference>
<dbReference type="EMBL" id="CP066831">
    <property type="protein sequence ID" value="QQM43671.1"/>
    <property type="molecule type" value="Genomic_DNA"/>
</dbReference>
<dbReference type="AlphaFoldDB" id="A0A7T7KZH3"/>
<feature type="region of interest" description="Disordered" evidence="5">
    <location>
        <begin position="1"/>
        <end position="29"/>
    </location>
</feature>
<reference evidence="8 9" key="1">
    <citation type="submission" date="2020-12" db="EMBL/GenBank/DDBJ databases">
        <title>A novel species.</title>
        <authorList>
            <person name="Li K."/>
        </authorList>
    </citation>
    <scope>NUCLEOTIDE SEQUENCE [LARGE SCALE GENOMIC DNA]</scope>
    <source>
        <strain evidence="8 9">ZYC-3</strain>
    </source>
</reference>
<dbReference type="InterPro" id="IPR014001">
    <property type="entry name" value="Helicase_ATP-bd"/>
</dbReference>
<dbReference type="GO" id="GO:0004386">
    <property type="term" value="F:helicase activity"/>
    <property type="evidence" value="ECO:0007669"/>
    <property type="project" value="UniProtKB-KW"/>
</dbReference>
<dbReference type="CDD" id="cd18011">
    <property type="entry name" value="DEXDc_RapA"/>
    <property type="match status" value="1"/>
</dbReference>
<dbReference type="RefSeq" id="WP_200398598.1">
    <property type="nucleotide sequence ID" value="NZ_CP066831.1"/>
</dbReference>
<protein>
    <submittedName>
        <fullName evidence="8">DEAD/DEAH box helicase family protein</fullName>
    </submittedName>
</protein>
<evidence type="ECO:0000259" key="6">
    <source>
        <dbReference type="PROSITE" id="PS51192"/>
    </source>
</evidence>
<dbReference type="GO" id="GO:0005524">
    <property type="term" value="F:ATP binding"/>
    <property type="evidence" value="ECO:0007669"/>
    <property type="project" value="UniProtKB-KW"/>
</dbReference>
<dbReference type="Pfam" id="PF00176">
    <property type="entry name" value="SNF2-rel_dom"/>
    <property type="match status" value="1"/>
</dbReference>